<dbReference type="InterPro" id="IPR006058">
    <property type="entry name" value="2Fe2S_fd_BS"/>
</dbReference>
<dbReference type="Gene3D" id="2.40.30.10">
    <property type="entry name" value="Translation factors"/>
    <property type="match status" value="1"/>
</dbReference>
<dbReference type="SUPFAM" id="SSF52343">
    <property type="entry name" value="Ferredoxin reductase-like, C-terminal NADP-linked domain"/>
    <property type="match status" value="1"/>
</dbReference>
<evidence type="ECO:0000256" key="2">
    <source>
        <dbReference type="ARBA" id="ARBA00022630"/>
    </source>
</evidence>
<keyword evidence="3" id="KW-0001">2Fe-2S</keyword>
<dbReference type="CDD" id="cd06185">
    <property type="entry name" value="PDR_like"/>
    <property type="match status" value="1"/>
</dbReference>
<dbReference type="Pfam" id="PF00111">
    <property type="entry name" value="Fer2"/>
    <property type="match status" value="1"/>
</dbReference>
<gene>
    <name evidence="10" type="ORF">AADG42_01605</name>
</gene>
<evidence type="ECO:0000259" key="8">
    <source>
        <dbReference type="PROSITE" id="PS51085"/>
    </source>
</evidence>
<organism evidence="10 11">
    <name type="scientific">Ammonicoccus fulvus</name>
    <dbReference type="NCBI Taxonomy" id="3138240"/>
    <lineage>
        <taxon>Bacteria</taxon>
        <taxon>Bacillati</taxon>
        <taxon>Actinomycetota</taxon>
        <taxon>Actinomycetes</taxon>
        <taxon>Propionibacteriales</taxon>
        <taxon>Propionibacteriaceae</taxon>
        <taxon>Ammonicoccus</taxon>
    </lineage>
</organism>
<dbReference type="SUPFAM" id="SSF63380">
    <property type="entry name" value="Riboflavin synthase domain-like"/>
    <property type="match status" value="1"/>
</dbReference>
<dbReference type="Gene3D" id="3.40.50.80">
    <property type="entry name" value="Nucleotide-binding domain of ferredoxin-NADP reductase (FNR) module"/>
    <property type="match status" value="1"/>
</dbReference>
<evidence type="ECO:0000259" key="9">
    <source>
        <dbReference type="PROSITE" id="PS51384"/>
    </source>
</evidence>
<dbReference type="PROSITE" id="PS00197">
    <property type="entry name" value="2FE2S_FER_1"/>
    <property type="match status" value="1"/>
</dbReference>
<keyword evidence="6" id="KW-0408">Iron</keyword>
<feature type="domain" description="2Fe-2S ferredoxin-type" evidence="8">
    <location>
        <begin position="262"/>
        <end position="347"/>
    </location>
</feature>
<evidence type="ECO:0000313" key="11">
    <source>
        <dbReference type="Proteomes" id="UP001442841"/>
    </source>
</evidence>
<keyword evidence="4" id="KW-0479">Metal-binding</keyword>
<dbReference type="PROSITE" id="PS51085">
    <property type="entry name" value="2FE2S_FER_2"/>
    <property type="match status" value="1"/>
</dbReference>
<dbReference type="SUPFAM" id="SSF54292">
    <property type="entry name" value="2Fe-2S ferredoxin-like"/>
    <property type="match status" value="1"/>
</dbReference>
<keyword evidence="2" id="KW-0285">Flavoprotein</keyword>
<dbReference type="InterPro" id="IPR039261">
    <property type="entry name" value="FNR_nucleotide-bd"/>
</dbReference>
<dbReference type="InterPro" id="IPR017938">
    <property type="entry name" value="Riboflavin_synthase-like_b-brl"/>
</dbReference>
<evidence type="ECO:0000256" key="4">
    <source>
        <dbReference type="ARBA" id="ARBA00022723"/>
    </source>
</evidence>
<dbReference type="EMBL" id="CP154795">
    <property type="protein sequence ID" value="XAN06055.1"/>
    <property type="molecule type" value="Genomic_DNA"/>
</dbReference>
<dbReference type="InterPro" id="IPR001433">
    <property type="entry name" value="OxRdtase_FAD/NAD-bd"/>
</dbReference>
<keyword evidence="5 10" id="KW-0560">Oxidoreductase</keyword>
<evidence type="ECO:0000256" key="3">
    <source>
        <dbReference type="ARBA" id="ARBA00022714"/>
    </source>
</evidence>
<sequence>MADHDRFALRTVRIEQVRREADGVVSLELVDPSGADLPPWAPGAHVDIVLPSRLVRQYSLCGRPDDRSSYRIAILRDEHGKGGSREIHESVLVGKEVQIRGPRNHFKLGEADEYLFVAGGIGITPILTMIRQLDEQGYAYRLVYGGRSRGTMAFQKELDAIGGDVDYVPFDERGQLDLDEILDSVAPWTSVYACGPEGLLRAMEKACEARNLKLNVERFGTAPPPRTPAAAPTAVAAGDGLAATADATPADAAAAGTGDGSFTVELQTSGLVLDVPPDRTILDVVREHLPQVISSCEEGFCGACETPVISGEPDHRDAVLDEHEKEANETMMICISRCKGSKLVLDL</sequence>
<dbReference type="PANTHER" id="PTHR47354">
    <property type="entry name" value="NADH OXIDOREDUCTASE HCR"/>
    <property type="match status" value="1"/>
</dbReference>
<evidence type="ECO:0000256" key="6">
    <source>
        <dbReference type="ARBA" id="ARBA00023004"/>
    </source>
</evidence>
<dbReference type="PANTHER" id="PTHR47354:SF1">
    <property type="entry name" value="CARNITINE MONOOXYGENASE REDUCTASE SUBUNIT"/>
    <property type="match status" value="1"/>
</dbReference>
<keyword evidence="11" id="KW-1185">Reference proteome</keyword>
<protein>
    <submittedName>
        <fullName evidence="10">PDR/VanB family oxidoreductase</fullName>
        <ecNumber evidence="10">1.-.-.-</ecNumber>
    </submittedName>
</protein>
<dbReference type="InterPro" id="IPR036010">
    <property type="entry name" value="2Fe-2S_ferredoxin-like_sf"/>
</dbReference>
<dbReference type="Pfam" id="PF00175">
    <property type="entry name" value="NAD_binding_1"/>
    <property type="match status" value="1"/>
</dbReference>
<accession>A0ABZ3FML8</accession>
<dbReference type="InterPro" id="IPR050415">
    <property type="entry name" value="MRET"/>
</dbReference>
<dbReference type="RefSeq" id="WP_425307493.1">
    <property type="nucleotide sequence ID" value="NZ_CP154795.1"/>
</dbReference>
<name>A0ABZ3FML8_9ACTN</name>
<dbReference type="InterPro" id="IPR012675">
    <property type="entry name" value="Beta-grasp_dom_sf"/>
</dbReference>
<dbReference type="EC" id="1.-.-.-" evidence="10"/>
<comment type="cofactor">
    <cofactor evidence="1">
        <name>FAD</name>
        <dbReference type="ChEBI" id="CHEBI:57692"/>
    </cofactor>
</comment>
<dbReference type="PRINTS" id="PR00409">
    <property type="entry name" value="PHDIOXRDTASE"/>
</dbReference>
<dbReference type="Proteomes" id="UP001442841">
    <property type="component" value="Chromosome"/>
</dbReference>
<dbReference type="Gene3D" id="3.10.20.30">
    <property type="match status" value="1"/>
</dbReference>
<dbReference type="CDD" id="cd00207">
    <property type="entry name" value="fer2"/>
    <property type="match status" value="1"/>
</dbReference>
<feature type="domain" description="FAD-binding FR-type" evidence="9">
    <location>
        <begin position="7"/>
        <end position="109"/>
    </location>
</feature>
<evidence type="ECO:0000256" key="5">
    <source>
        <dbReference type="ARBA" id="ARBA00023002"/>
    </source>
</evidence>
<reference evidence="10 11" key="1">
    <citation type="submission" date="2024-04" db="EMBL/GenBank/DDBJ databases">
        <title>Isolation of an actinomycete strain from pig manure.</title>
        <authorList>
            <person name="Gong T."/>
            <person name="Yu Z."/>
            <person name="An M."/>
            <person name="Wei C."/>
            <person name="Yang W."/>
            <person name="Liu L."/>
        </authorList>
    </citation>
    <scope>NUCLEOTIDE SEQUENCE [LARGE SCALE GENOMIC DNA]</scope>
    <source>
        <strain evidence="10 11">ZF39</strain>
    </source>
</reference>
<dbReference type="GO" id="GO:0016491">
    <property type="term" value="F:oxidoreductase activity"/>
    <property type="evidence" value="ECO:0007669"/>
    <property type="project" value="UniProtKB-KW"/>
</dbReference>
<evidence type="ECO:0000313" key="10">
    <source>
        <dbReference type="EMBL" id="XAN06055.1"/>
    </source>
</evidence>
<evidence type="ECO:0000256" key="7">
    <source>
        <dbReference type="ARBA" id="ARBA00023014"/>
    </source>
</evidence>
<dbReference type="PROSITE" id="PS51384">
    <property type="entry name" value="FAD_FR"/>
    <property type="match status" value="1"/>
</dbReference>
<proteinExistence type="predicted"/>
<dbReference type="InterPro" id="IPR017927">
    <property type="entry name" value="FAD-bd_FR_type"/>
</dbReference>
<evidence type="ECO:0000256" key="1">
    <source>
        <dbReference type="ARBA" id="ARBA00001974"/>
    </source>
</evidence>
<keyword evidence="7" id="KW-0411">Iron-sulfur</keyword>
<dbReference type="InterPro" id="IPR001041">
    <property type="entry name" value="2Fe-2S_ferredoxin-type"/>
</dbReference>